<keyword evidence="2 8" id="KW-0489">Methyltransferase</keyword>
<protein>
    <recommendedName>
        <fullName evidence="1">peptide chain release factor N(5)-glutamine methyltransferase</fullName>
        <ecNumber evidence="1">2.1.1.297</ecNumber>
    </recommendedName>
</protein>
<organism evidence="8 9">
    <name type="scientific">Pedobacter frigoris</name>
    <dbReference type="NCBI Taxonomy" id="2571272"/>
    <lineage>
        <taxon>Bacteria</taxon>
        <taxon>Pseudomonadati</taxon>
        <taxon>Bacteroidota</taxon>
        <taxon>Sphingobacteriia</taxon>
        <taxon>Sphingobacteriales</taxon>
        <taxon>Sphingobacteriaceae</taxon>
        <taxon>Pedobacter</taxon>
    </lineage>
</organism>
<keyword evidence="9" id="KW-1185">Reference proteome</keyword>
<evidence type="ECO:0000259" key="7">
    <source>
        <dbReference type="Pfam" id="PF17827"/>
    </source>
</evidence>
<evidence type="ECO:0000259" key="6">
    <source>
        <dbReference type="Pfam" id="PF05175"/>
    </source>
</evidence>
<reference evidence="8 9" key="1">
    <citation type="submission" date="2019-04" db="EMBL/GenBank/DDBJ databases">
        <title>Pedobacter sp. RP-3-15 sp. nov., isolated from Arctic soil.</title>
        <authorList>
            <person name="Dahal R.H."/>
            <person name="Kim D.-U."/>
        </authorList>
    </citation>
    <scope>NUCLEOTIDE SEQUENCE [LARGE SCALE GENOMIC DNA]</scope>
    <source>
        <strain evidence="8 9">RP-3-15</strain>
    </source>
</reference>
<dbReference type="Gene3D" id="1.10.8.10">
    <property type="entry name" value="DNA helicase RuvA subunit, C-terminal domain"/>
    <property type="match status" value="1"/>
</dbReference>
<dbReference type="InterPro" id="IPR050320">
    <property type="entry name" value="N5-glutamine_MTase"/>
</dbReference>
<dbReference type="Proteomes" id="UP000307244">
    <property type="component" value="Unassembled WGS sequence"/>
</dbReference>
<dbReference type="OrthoDB" id="9800643at2"/>
<keyword evidence="4" id="KW-0949">S-adenosyl-L-methionine</keyword>
<dbReference type="InterPro" id="IPR040758">
    <property type="entry name" value="PrmC_N"/>
</dbReference>
<dbReference type="PANTHER" id="PTHR18895:SF74">
    <property type="entry name" value="MTRF1L RELEASE FACTOR GLUTAMINE METHYLTRANSFERASE"/>
    <property type="match status" value="1"/>
</dbReference>
<evidence type="ECO:0000256" key="4">
    <source>
        <dbReference type="ARBA" id="ARBA00022691"/>
    </source>
</evidence>
<dbReference type="Pfam" id="PF05175">
    <property type="entry name" value="MTS"/>
    <property type="match status" value="1"/>
</dbReference>
<dbReference type="EC" id="2.1.1.297" evidence="1"/>
<dbReference type="InterPro" id="IPR002052">
    <property type="entry name" value="DNA_methylase_N6_adenine_CS"/>
</dbReference>
<evidence type="ECO:0000313" key="9">
    <source>
        <dbReference type="Proteomes" id="UP000307244"/>
    </source>
</evidence>
<dbReference type="NCBIfam" id="TIGR03534">
    <property type="entry name" value="RF_mod_PrmC"/>
    <property type="match status" value="1"/>
</dbReference>
<dbReference type="PROSITE" id="PS00092">
    <property type="entry name" value="N6_MTASE"/>
    <property type="match status" value="1"/>
</dbReference>
<evidence type="ECO:0000256" key="2">
    <source>
        <dbReference type="ARBA" id="ARBA00022603"/>
    </source>
</evidence>
<dbReference type="EMBL" id="SWBQ01000001">
    <property type="protein sequence ID" value="TKC09485.1"/>
    <property type="molecule type" value="Genomic_DNA"/>
</dbReference>
<dbReference type="CDD" id="cd02440">
    <property type="entry name" value="AdoMet_MTases"/>
    <property type="match status" value="1"/>
</dbReference>
<dbReference type="InterPro" id="IPR029063">
    <property type="entry name" value="SAM-dependent_MTases_sf"/>
</dbReference>
<name>A0A4U1CRH7_9SPHI</name>
<dbReference type="InterPro" id="IPR004556">
    <property type="entry name" value="HemK-like"/>
</dbReference>
<dbReference type="Pfam" id="PF17827">
    <property type="entry name" value="PrmC_N"/>
    <property type="match status" value="1"/>
</dbReference>
<evidence type="ECO:0000313" key="8">
    <source>
        <dbReference type="EMBL" id="TKC09485.1"/>
    </source>
</evidence>
<sequence length="282" mass="32114">MNLKQVLQLFTVQLQDLYEETEITSIFNIVAGHISGLNRAEVTFKKEDELTKPVYDAYIKAMDELRTGVPMQYVLGETEFYGLPFNVSPSVLIPRPETEELVEWIIEDYKLKEGLKFIDIGTGSGCIAITLEKKLPGNVVFGLDVSKESLKIAVSNASLNNSDVIFTEADIRTYCSREKFDVIVSNPPYITLDEQEEMHQNVFAHEPHLALFVSNEKPLVFYEAIADFAMQSLKDGGLLYFEINEHLGKETVEMLRNQAFSDIVLKKDMQGKDRMVRCRLVR</sequence>
<dbReference type="InterPro" id="IPR019874">
    <property type="entry name" value="RF_methyltr_PrmC"/>
</dbReference>
<evidence type="ECO:0000256" key="5">
    <source>
        <dbReference type="ARBA" id="ARBA00048391"/>
    </source>
</evidence>
<dbReference type="GO" id="GO:0102559">
    <property type="term" value="F:peptide chain release factor N(5)-glutamine methyltransferase activity"/>
    <property type="evidence" value="ECO:0007669"/>
    <property type="project" value="UniProtKB-EC"/>
</dbReference>
<dbReference type="NCBIfam" id="TIGR00536">
    <property type="entry name" value="hemK_fam"/>
    <property type="match status" value="1"/>
</dbReference>
<feature type="domain" description="Release factor glutamine methyltransferase N-terminal" evidence="7">
    <location>
        <begin position="5"/>
        <end position="76"/>
    </location>
</feature>
<evidence type="ECO:0000256" key="3">
    <source>
        <dbReference type="ARBA" id="ARBA00022679"/>
    </source>
</evidence>
<comment type="catalytic activity">
    <reaction evidence="5">
        <text>L-glutaminyl-[peptide chain release factor] + S-adenosyl-L-methionine = N(5)-methyl-L-glutaminyl-[peptide chain release factor] + S-adenosyl-L-homocysteine + H(+)</text>
        <dbReference type="Rhea" id="RHEA:42896"/>
        <dbReference type="Rhea" id="RHEA-COMP:10271"/>
        <dbReference type="Rhea" id="RHEA-COMP:10272"/>
        <dbReference type="ChEBI" id="CHEBI:15378"/>
        <dbReference type="ChEBI" id="CHEBI:30011"/>
        <dbReference type="ChEBI" id="CHEBI:57856"/>
        <dbReference type="ChEBI" id="CHEBI:59789"/>
        <dbReference type="ChEBI" id="CHEBI:61891"/>
        <dbReference type="EC" id="2.1.1.297"/>
    </reaction>
</comment>
<comment type="caution">
    <text evidence="8">The sequence shown here is derived from an EMBL/GenBank/DDBJ whole genome shotgun (WGS) entry which is preliminary data.</text>
</comment>
<accession>A0A4U1CRH7</accession>
<gene>
    <name evidence="8" type="primary">prmC</name>
    <name evidence="8" type="ORF">FA047_05170</name>
</gene>
<dbReference type="RefSeq" id="WP_136834896.1">
    <property type="nucleotide sequence ID" value="NZ_SWBQ01000001.1"/>
</dbReference>
<dbReference type="AlphaFoldDB" id="A0A4U1CRH7"/>
<dbReference type="SUPFAM" id="SSF53335">
    <property type="entry name" value="S-adenosyl-L-methionine-dependent methyltransferases"/>
    <property type="match status" value="1"/>
</dbReference>
<dbReference type="GO" id="GO:0032259">
    <property type="term" value="P:methylation"/>
    <property type="evidence" value="ECO:0007669"/>
    <property type="project" value="UniProtKB-KW"/>
</dbReference>
<dbReference type="PANTHER" id="PTHR18895">
    <property type="entry name" value="HEMK METHYLTRANSFERASE"/>
    <property type="match status" value="1"/>
</dbReference>
<evidence type="ECO:0000256" key="1">
    <source>
        <dbReference type="ARBA" id="ARBA00012771"/>
    </source>
</evidence>
<dbReference type="InterPro" id="IPR007848">
    <property type="entry name" value="Small_mtfrase_dom"/>
</dbReference>
<dbReference type="GO" id="GO:0003676">
    <property type="term" value="F:nucleic acid binding"/>
    <property type="evidence" value="ECO:0007669"/>
    <property type="project" value="InterPro"/>
</dbReference>
<feature type="domain" description="Methyltransferase small" evidence="6">
    <location>
        <begin position="113"/>
        <end position="203"/>
    </location>
</feature>
<proteinExistence type="predicted"/>
<keyword evidence="3 8" id="KW-0808">Transferase</keyword>
<dbReference type="Gene3D" id="3.40.50.150">
    <property type="entry name" value="Vaccinia Virus protein VP39"/>
    <property type="match status" value="1"/>
</dbReference>